<dbReference type="InterPro" id="IPR058163">
    <property type="entry name" value="LysR-type_TF_proteobact-type"/>
</dbReference>
<dbReference type="SUPFAM" id="SSF53850">
    <property type="entry name" value="Periplasmic binding protein-like II"/>
    <property type="match status" value="1"/>
</dbReference>
<dbReference type="InterPro" id="IPR005119">
    <property type="entry name" value="LysR_subst-bd"/>
</dbReference>
<organism evidence="6 7">
    <name type="scientific">Paracoccus alcaliphilus</name>
    <dbReference type="NCBI Taxonomy" id="34002"/>
    <lineage>
        <taxon>Bacteria</taxon>
        <taxon>Pseudomonadati</taxon>
        <taxon>Pseudomonadota</taxon>
        <taxon>Alphaproteobacteria</taxon>
        <taxon>Rhodobacterales</taxon>
        <taxon>Paracoccaceae</taxon>
        <taxon>Paracoccus</taxon>
    </lineage>
</organism>
<dbReference type="GO" id="GO:0003677">
    <property type="term" value="F:DNA binding"/>
    <property type="evidence" value="ECO:0007669"/>
    <property type="project" value="UniProtKB-KW"/>
</dbReference>
<dbReference type="Proteomes" id="UP000199054">
    <property type="component" value="Unassembled WGS sequence"/>
</dbReference>
<dbReference type="PANTHER" id="PTHR30537">
    <property type="entry name" value="HTH-TYPE TRANSCRIPTIONAL REGULATOR"/>
    <property type="match status" value="1"/>
</dbReference>
<accession>A0A1H8JJ32</accession>
<dbReference type="InterPro" id="IPR036388">
    <property type="entry name" value="WH-like_DNA-bd_sf"/>
</dbReference>
<keyword evidence="2" id="KW-0805">Transcription regulation</keyword>
<evidence type="ECO:0000256" key="3">
    <source>
        <dbReference type="ARBA" id="ARBA00023125"/>
    </source>
</evidence>
<evidence type="ECO:0000259" key="5">
    <source>
        <dbReference type="PROSITE" id="PS50931"/>
    </source>
</evidence>
<reference evidence="6 7" key="1">
    <citation type="submission" date="2016-10" db="EMBL/GenBank/DDBJ databases">
        <authorList>
            <person name="de Groot N.N."/>
        </authorList>
    </citation>
    <scope>NUCLEOTIDE SEQUENCE [LARGE SCALE GENOMIC DNA]</scope>
    <source>
        <strain evidence="6 7">DSM 8512</strain>
    </source>
</reference>
<evidence type="ECO:0000256" key="2">
    <source>
        <dbReference type="ARBA" id="ARBA00023015"/>
    </source>
</evidence>
<dbReference type="PANTHER" id="PTHR30537:SF5">
    <property type="entry name" value="HTH-TYPE TRANSCRIPTIONAL ACTIVATOR TTDR-RELATED"/>
    <property type="match status" value="1"/>
</dbReference>
<dbReference type="Gene3D" id="3.40.190.290">
    <property type="match status" value="1"/>
</dbReference>
<dbReference type="PROSITE" id="PS50931">
    <property type="entry name" value="HTH_LYSR"/>
    <property type="match status" value="1"/>
</dbReference>
<dbReference type="Pfam" id="PF03466">
    <property type="entry name" value="LysR_substrate"/>
    <property type="match status" value="1"/>
</dbReference>
<dbReference type="CDD" id="cd08422">
    <property type="entry name" value="PBP2_CrgA_like"/>
    <property type="match status" value="1"/>
</dbReference>
<proteinExistence type="inferred from homology"/>
<dbReference type="InterPro" id="IPR000847">
    <property type="entry name" value="LysR_HTH_N"/>
</dbReference>
<keyword evidence="4" id="KW-0804">Transcription</keyword>
<dbReference type="Pfam" id="PF00126">
    <property type="entry name" value="HTH_1"/>
    <property type="match status" value="1"/>
</dbReference>
<dbReference type="STRING" id="34002.SAMN04489859_101772"/>
<evidence type="ECO:0000256" key="1">
    <source>
        <dbReference type="ARBA" id="ARBA00009437"/>
    </source>
</evidence>
<evidence type="ECO:0000313" key="6">
    <source>
        <dbReference type="EMBL" id="SEN80730.1"/>
    </source>
</evidence>
<name>A0A1H8JJ32_9RHOB</name>
<dbReference type="EMBL" id="FODE01000017">
    <property type="protein sequence ID" value="SEN80730.1"/>
    <property type="molecule type" value="Genomic_DNA"/>
</dbReference>
<sequence length="293" mass="32229">MDTAILRTFLAILDEGSFAAAARRMGISKSLCSKHIADLEADLGVRLLTRTTRTVTPTSVGLLFGERLRDSLAVLDAATDDARASSGHPSRFLKIGSSIFHMLNILQPHILTFMDLYPDIQLEIVLDDGKADLIGDGFDAVIRIGHLADSTLIARKLHEVAVWMVASPAYLAEYGEPQTPDDLAGHKNLHYTNVRSAFTWPLKRNGEIVHQRIQPAFSTNNTDMLRSLAVNGKGIALLPDFVARKDFEAGTLVQVLGDYALPDIPVNLVYPSRKLMTAAMRCFLDYMRGLKLA</sequence>
<dbReference type="InterPro" id="IPR036390">
    <property type="entry name" value="WH_DNA-bd_sf"/>
</dbReference>
<evidence type="ECO:0000256" key="4">
    <source>
        <dbReference type="ARBA" id="ARBA00023163"/>
    </source>
</evidence>
<dbReference type="AlphaFoldDB" id="A0A1H8JJ32"/>
<evidence type="ECO:0000313" key="7">
    <source>
        <dbReference type="Proteomes" id="UP000199054"/>
    </source>
</evidence>
<dbReference type="FunFam" id="1.10.10.10:FF:000001">
    <property type="entry name" value="LysR family transcriptional regulator"/>
    <property type="match status" value="1"/>
</dbReference>
<feature type="domain" description="HTH lysR-type" evidence="5">
    <location>
        <begin position="1"/>
        <end position="58"/>
    </location>
</feature>
<comment type="similarity">
    <text evidence="1">Belongs to the LysR transcriptional regulatory family.</text>
</comment>
<dbReference type="Gene3D" id="1.10.10.10">
    <property type="entry name" value="Winged helix-like DNA-binding domain superfamily/Winged helix DNA-binding domain"/>
    <property type="match status" value="1"/>
</dbReference>
<keyword evidence="7" id="KW-1185">Reference proteome</keyword>
<gene>
    <name evidence="6" type="ORF">SAMN04489859_101772</name>
</gene>
<keyword evidence="3 6" id="KW-0238">DNA-binding</keyword>
<dbReference type="GO" id="GO:0003700">
    <property type="term" value="F:DNA-binding transcription factor activity"/>
    <property type="evidence" value="ECO:0007669"/>
    <property type="project" value="InterPro"/>
</dbReference>
<dbReference type="SUPFAM" id="SSF46785">
    <property type="entry name" value="Winged helix' DNA-binding domain"/>
    <property type="match status" value="1"/>
</dbReference>
<protein>
    <submittedName>
        <fullName evidence="6">DNA-binding transcriptional regulator, LysR family</fullName>
    </submittedName>
</protein>
<dbReference type="RefSeq" id="WP_170851833.1">
    <property type="nucleotide sequence ID" value="NZ_CP067124.1"/>
</dbReference>